<protein>
    <recommendedName>
        <fullName evidence="5">RNase H type-1 domain-containing protein</fullName>
    </recommendedName>
</protein>
<sequence>MIGREHCGPIPRPTLKRAITEPAQFLTVTLKRAMGCLPTCVKLQQRHIPVNAICPVCNEEYETIFHVLVTCPIALSCWNRSRVDVGNVADGDMDFYNWFLLAVNRGRDAELEELAMVAWAIWKARNEVVWQQKSSTAASIVASARSNLDQYKFAQDRRGFSLSHLVVDGNKSEQWSKPNGNQIKVNVDGALFAQEGRFGLGCLARDSNGRLIEAYTLGKMGRVDPEMAEIIGIKEALSWIDKHHWQNVVLESDSLLCVQAIKSNIPMLSQFGLLVIDVRQLLLSLNFVEICFVKRSQNKAASPLLPELFVSLQSVDFSLRIVHLKCAQLF</sequence>
<dbReference type="GO" id="GO:0004523">
    <property type="term" value="F:RNA-DNA hybrid ribonuclease activity"/>
    <property type="evidence" value="ECO:0007669"/>
    <property type="project" value="InterPro"/>
</dbReference>
<accession>A0A803QFY2</accession>
<dbReference type="Pfam" id="PF13966">
    <property type="entry name" value="zf-RVT"/>
    <property type="match status" value="1"/>
</dbReference>
<name>A0A803QFY2_CANSA</name>
<evidence type="ECO:0000313" key="3">
    <source>
        <dbReference type="EnsemblPlants" id="cds.evm.model.09.364"/>
    </source>
</evidence>
<dbReference type="PANTHER" id="PTHR47074:SF11">
    <property type="entry name" value="REVERSE TRANSCRIPTASE-LIKE PROTEIN"/>
    <property type="match status" value="1"/>
</dbReference>
<dbReference type="InterPro" id="IPR036397">
    <property type="entry name" value="RNaseH_sf"/>
</dbReference>
<dbReference type="Gramene" id="evm.model.09.364">
    <property type="protein sequence ID" value="cds.evm.model.09.364"/>
    <property type="gene ID" value="evm.TU.09.364"/>
</dbReference>
<feature type="domain" description="RNase H type-1" evidence="1">
    <location>
        <begin position="186"/>
        <end position="302"/>
    </location>
</feature>
<dbReference type="InterPro" id="IPR012337">
    <property type="entry name" value="RNaseH-like_sf"/>
</dbReference>
<evidence type="ECO:0000259" key="2">
    <source>
        <dbReference type="Pfam" id="PF13966"/>
    </source>
</evidence>
<evidence type="ECO:0008006" key="5">
    <source>
        <dbReference type="Google" id="ProtNLM"/>
    </source>
</evidence>
<dbReference type="InterPro" id="IPR002156">
    <property type="entry name" value="RNaseH_domain"/>
</dbReference>
<dbReference type="Proteomes" id="UP000596661">
    <property type="component" value="Chromosome 9"/>
</dbReference>
<dbReference type="PANTHER" id="PTHR47074">
    <property type="entry name" value="BNAC02G40300D PROTEIN"/>
    <property type="match status" value="1"/>
</dbReference>
<dbReference type="InterPro" id="IPR044730">
    <property type="entry name" value="RNase_H-like_dom_plant"/>
</dbReference>
<dbReference type="Pfam" id="PF13456">
    <property type="entry name" value="RVT_3"/>
    <property type="match status" value="1"/>
</dbReference>
<reference evidence="3" key="2">
    <citation type="submission" date="2021-03" db="UniProtKB">
        <authorList>
            <consortium name="EnsemblPlants"/>
        </authorList>
    </citation>
    <scope>IDENTIFICATION</scope>
</reference>
<dbReference type="CDD" id="cd06222">
    <property type="entry name" value="RNase_H_like"/>
    <property type="match status" value="1"/>
</dbReference>
<dbReference type="InterPro" id="IPR026960">
    <property type="entry name" value="RVT-Znf"/>
</dbReference>
<keyword evidence="4" id="KW-1185">Reference proteome</keyword>
<dbReference type="AlphaFoldDB" id="A0A803QFY2"/>
<dbReference type="InterPro" id="IPR052929">
    <property type="entry name" value="RNase_H-like_EbsB-rel"/>
</dbReference>
<dbReference type="SUPFAM" id="SSF53098">
    <property type="entry name" value="Ribonuclease H-like"/>
    <property type="match status" value="1"/>
</dbReference>
<evidence type="ECO:0000259" key="1">
    <source>
        <dbReference type="Pfam" id="PF13456"/>
    </source>
</evidence>
<evidence type="ECO:0000313" key="4">
    <source>
        <dbReference type="Proteomes" id="UP000596661"/>
    </source>
</evidence>
<reference evidence="3" key="1">
    <citation type="submission" date="2018-11" db="EMBL/GenBank/DDBJ databases">
        <authorList>
            <person name="Grassa J C."/>
        </authorList>
    </citation>
    <scope>NUCLEOTIDE SEQUENCE [LARGE SCALE GENOMIC DNA]</scope>
</reference>
<dbReference type="OMA" id="DFICFTH"/>
<dbReference type="Gene3D" id="3.30.420.10">
    <property type="entry name" value="Ribonuclease H-like superfamily/Ribonuclease H"/>
    <property type="match status" value="1"/>
</dbReference>
<organism evidence="3 4">
    <name type="scientific">Cannabis sativa</name>
    <name type="common">Hemp</name>
    <name type="synonym">Marijuana</name>
    <dbReference type="NCBI Taxonomy" id="3483"/>
    <lineage>
        <taxon>Eukaryota</taxon>
        <taxon>Viridiplantae</taxon>
        <taxon>Streptophyta</taxon>
        <taxon>Embryophyta</taxon>
        <taxon>Tracheophyta</taxon>
        <taxon>Spermatophyta</taxon>
        <taxon>Magnoliopsida</taxon>
        <taxon>eudicotyledons</taxon>
        <taxon>Gunneridae</taxon>
        <taxon>Pentapetalae</taxon>
        <taxon>rosids</taxon>
        <taxon>fabids</taxon>
        <taxon>Rosales</taxon>
        <taxon>Cannabaceae</taxon>
        <taxon>Cannabis</taxon>
    </lineage>
</organism>
<dbReference type="EMBL" id="UZAU01000723">
    <property type="status" value="NOT_ANNOTATED_CDS"/>
    <property type="molecule type" value="Genomic_DNA"/>
</dbReference>
<dbReference type="EnsemblPlants" id="evm.model.09.364">
    <property type="protein sequence ID" value="cds.evm.model.09.364"/>
    <property type="gene ID" value="evm.TU.09.364"/>
</dbReference>
<dbReference type="GO" id="GO:0003676">
    <property type="term" value="F:nucleic acid binding"/>
    <property type="evidence" value="ECO:0007669"/>
    <property type="project" value="InterPro"/>
</dbReference>
<feature type="domain" description="Reverse transcriptase zinc-binding" evidence="2">
    <location>
        <begin position="33"/>
        <end position="78"/>
    </location>
</feature>
<proteinExistence type="predicted"/>